<dbReference type="VEuPathDB" id="FungiDB:Z520_08687"/>
<sequence length="1213" mass="134782">MNGLNHPETPRPATAPLRPSLSTFIDFTRNASFTYFPSRSLSQHFREAQSVASSITIGEGTSYIITRKDSPPARVDLPQPVEQQGVKVSLTTKPASQPSPIDRVVYKIPDVRFQETGEPTPESRSRFASILLDFLVLTHTPVTKHKNILSLLGLAWGNLPGERPYKFPIPIVLWADYGSLADMQKSKQICISHKSRILMDIATGLEFLHHCDIIHGDVKTENILIYSSASFRYLAKLSDFGSSILGGHGVFDFYTGGTRKWAAPEVLKGNRPTAASDSFSFGLNAWRIAIDGIDPLSSFILLNIPNSPTLPEDGLDARPVRHLAELIESNQLAEVSGSKHWLPSYVHLQSNRKLPSCDHEDISKQEASNGQNFIPEAAFFSCLDRILNQTLQYCESARSVLQAKYDLESLNGRDHNVAAPEAQSITSTRQYQTLITGGFTMSYIAMRELPSHISNLVFSQMVKLNTDREEGKSNPSIESCLTAGFMSGMGSDRYFDAMSSVLSCARGAQAGITGLRAIVVRLAKVAGATVQENMEKTLQWNAERGSLAAMEELREISPEKAERAKVFMQRHGCGVGARFFSKVLGPFTYPQLSDLTVIDSHLRKTGQTPRDIIVNPRGDTLIHAAASMGSKEVVLALLDRYKVPVNVPNAQEETPLLCAMRAGHVEVVIGLLDRGANAGSISKNRETALHWLISISESCAREILSGLIENGADIHNPRWALNCEYAASMISGYLSRWDHPEAGSPLHWAVSRKRKDLVALLLEHGADHYDRGDFATNTTAFEQAAYFHDHEILRIIIDSKYPRPRVPSFDTGFDQNFHNQRDEVPGGSYLCGPSGLIRQAIEGSDRYLMAVRWGAAYKKQLQETFQLLGEELRYVELIRGVDQAGRSPLQYAASRGFHEAAECIYEYMDGPRWLNVPYDRDGGITPIFESVKRDNKTLFNFLLSKRAKIDIRIDSPGMRNRFDWCILHTVAQYGDAEVADKILGLGIPPDGYCVEGQEPTETPLAVAIENNNFEVADYLRERGADVNALSQWSLNSNLRLSCPMTILGRIIASNLRDYKRRLKYLLGHERRDLAQPTFVVAPAQRLTALHVSVLGVQALHADHQQERDDLVASRILDYLLELFDGDEQINAVTADGASNTALHIAVHSLNVRAVELLLTSDFIRLDVQAANGLSAIHSARKVVTELERDDKQKGLQAREILDMLLEKEQSDQF</sequence>
<accession>A0A0D2JQD8</accession>
<dbReference type="EMBL" id="KN848081">
    <property type="protein sequence ID" value="KIX95567.1"/>
    <property type="molecule type" value="Genomic_DNA"/>
</dbReference>
<dbReference type="PANTHER" id="PTHR24198:SF165">
    <property type="entry name" value="ANKYRIN REPEAT-CONTAINING PROTEIN-RELATED"/>
    <property type="match status" value="1"/>
</dbReference>
<dbReference type="InterPro" id="IPR002110">
    <property type="entry name" value="Ankyrin_rpt"/>
</dbReference>
<keyword evidence="1" id="KW-0677">Repeat</keyword>
<dbReference type="SUPFAM" id="SSF56112">
    <property type="entry name" value="Protein kinase-like (PK-like)"/>
    <property type="match status" value="1"/>
</dbReference>
<dbReference type="OrthoDB" id="626167at2759"/>
<dbReference type="InterPro" id="IPR008271">
    <property type="entry name" value="Ser/Thr_kinase_AS"/>
</dbReference>
<dbReference type="PROSITE" id="PS50011">
    <property type="entry name" value="PROTEIN_KINASE_DOM"/>
    <property type="match status" value="1"/>
</dbReference>
<dbReference type="InterPro" id="IPR000719">
    <property type="entry name" value="Prot_kinase_dom"/>
</dbReference>
<dbReference type="PANTHER" id="PTHR24198">
    <property type="entry name" value="ANKYRIN REPEAT AND PROTEIN KINASE DOMAIN-CONTAINING PROTEIN"/>
    <property type="match status" value="1"/>
</dbReference>
<dbReference type="Pfam" id="PF13606">
    <property type="entry name" value="Ank_3"/>
    <property type="match status" value="1"/>
</dbReference>
<dbReference type="InterPro" id="IPR011009">
    <property type="entry name" value="Kinase-like_dom_sf"/>
</dbReference>
<dbReference type="InterPro" id="IPR036770">
    <property type="entry name" value="Ankyrin_rpt-contain_sf"/>
</dbReference>
<dbReference type="GO" id="GO:0005524">
    <property type="term" value="F:ATP binding"/>
    <property type="evidence" value="ECO:0007669"/>
    <property type="project" value="InterPro"/>
</dbReference>
<dbReference type="PROSITE" id="PS50088">
    <property type="entry name" value="ANK_REPEAT"/>
    <property type="match status" value="3"/>
</dbReference>
<feature type="repeat" description="ANK" evidence="3">
    <location>
        <begin position="999"/>
        <end position="1031"/>
    </location>
</feature>
<feature type="repeat" description="ANK" evidence="3">
    <location>
        <begin position="651"/>
        <end position="683"/>
    </location>
</feature>
<keyword evidence="6" id="KW-1185">Reference proteome</keyword>
<evidence type="ECO:0000256" key="3">
    <source>
        <dbReference type="PROSITE-ProRule" id="PRU00023"/>
    </source>
</evidence>
<dbReference type="SUPFAM" id="SSF48403">
    <property type="entry name" value="Ankyrin repeat"/>
    <property type="match status" value="2"/>
</dbReference>
<dbReference type="STRING" id="1442371.A0A0D2JQD8"/>
<dbReference type="Pfam" id="PF12796">
    <property type="entry name" value="Ank_2"/>
    <property type="match status" value="1"/>
</dbReference>
<dbReference type="AlphaFoldDB" id="A0A0D2JQD8"/>
<reference evidence="5 6" key="1">
    <citation type="submission" date="2015-01" db="EMBL/GenBank/DDBJ databases">
        <title>The Genome Sequence of Fonsecaea multimorphosa CBS 102226.</title>
        <authorList>
            <consortium name="The Broad Institute Genomics Platform"/>
            <person name="Cuomo C."/>
            <person name="de Hoog S."/>
            <person name="Gorbushina A."/>
            <person name="Stielow B."/>
            <person name="Teixiera M."/>
            <person name="Abouelleil A."/>
            <person name="Chapman S.B."/>
            <person name="Priest M."/>
            <person name="Young S.K."/>
            <person name="Wortman J."/>
            <person name="Nusbaum C."/>
            <person name="Birren B."/>
        </authorList>
    </citation>
    <scope>NUCLEOTIDE SEQUENCE [LARGE SCALE GENOMIC DNA]</scope>
    <source>
        <strain evidence="5 6">CBS 102226</strain>
    </source>
</reference>
<evidence type="ECO:0000313" key="5">
    <source>
        <dbReference type="EMBL" id="KIX95567.1"/>
    </source>
</evidence>
<dbReference type="PROSITE" id="PS00108">
    <property type="entry name" value="PROTEIN_KINASE_ST"/>
    <property type="match status" value="1"/>
</dbReference>
<dbReference type="InterPro" id="IPR001245">
    <property type="entry name" value="Ser-Thr/Tyr_kinase_cat_dom"/>
</dbReference>
<evidence type="ECO:0000259" key="4">
    <source>
        <dbReference type="PROSITE" id="PS50011"/>
    </source>
</evidence>
<dbReference type="RefSeq" id="XP_016629690.1">
    <property type="nucleotide sequence ID" value="XM_016779183.1"/>
</dbReference>
<organism evidence="5 6">
    <name type="scientific">Fonsecaea multimorphosa CBS 102226</name>
    <dbReference type="NCBI Taxonomy" id="1442371"/>
    <lineage>
        <taxon>Eukaryota</taxon>
        <taxon>Fungi</taxon>
        <taxon>Dikarya</taxon>
        <taxon>Ascomycota</taxon>
        <taxon>Pezizomycotina</taxon>
        <taxon>Eurotiomycetes</taxon>
        <taxon>Chaetothyriomycetidae</taxon>
        <taxon>Chaetothyriales</taxon>
        <taxon>Herpotrichiellaceae</taxon>
        <taxon>Fonsecaea</taxon>
    </lineage>
</organism>
<dbReference type="Pfam" id="PF07714">
    <property type="entry name" value="PK_Tyr_Ser-Thr"/>
    <property type="match status" value="1"/>
</dbReference>
<name>A0A0D2JQD8_9EURO</name>
<gene>
    <name evidence="5" type="ORF">Z520_08687</name>
</gene>
<dbReference type="SMART" id="SM00220">
    <property type="entry name" value="S_TKc"/>
    <property type="match status" value="1"/>
</dbReference>
<feature type="repeat" description="ANK" evidence="3">
    <location>
        <begin position="741"/>
        <end position="767"/>
    </location>
</feature>
<protein>
    <recommendedName>
        <fullName evidence="4">Protein kinase domain-containing protein</fullName>
    </recommendedName>
</protein>
<dbReference type="Proteomes" id="UP000053411">
    <property type="component" value="Unassembled WGS sequence"/>
</dbReference>
<dbReference type="Pfam" id="PF00023">
    <property type="entry name" value="Ank"/>
    <property type="match status" value="1"/>
</dbReference>
<dbReference type="Gene3D" id="1.10.510.10">
    <property type="entry name" value="Transferase(Phosphotransferase) domain 1"/>
    <property type="match status" value="1"/>
</dbReference>
<evidence type="ECO:0000256" key="2">
    <source>
        <dbReference type="ARBA" id="ARBA00023043"/>
    </source>
</evidence>
<dbReference type="PROSITE" id="PS50297">
    <property type="entry name" value="ANK_REP_REGION"/>
    <property type="match status" value="3"/>
</dbReference>
<evidence type="ECO:0000256" key="1">
    <source>
        <dbReference type="ARBA" id="ARBA00022737"/>
    </source>
</evidence>
<proteinExistence type="predicted"/>
<dbReference type="SMART" id="SM00248">
    <property type="entry name" value="ANK"/>
    <property type="match status" value="10"/>
</dbReference>
<feature type="domain" description="Protein kinase" evidence="4">
    <location>
        <begin position="51"/>
        <end position="410"/>
    </location>
</feature>
<evidence type="ECO:0000313" key="6">
    <source>
        <dbReference type="Proteomes" id="UP000053411"/>
    </source>
</evidence>
<dbReference type="Gene3D" id="1.25.40.20">
    <property type="entry name" value="Ankyrin repeat-containing domain"/>
    <property type="match status" value="3"/>
</dbReference>
<dbReference type="GeneID" id="27714433"/>
<keyword evidence="2 3" id="KW-0040">ANK repeat</keyword>
<dbReference type="GO" id="GO:0004672">
    <property type="term" value="F:protein kinase activity"/>
    <property type="evidence" value="ECO:0007669"/>
    <property type="project" value="InterPro"/>
</dbReference>